<dbReference type="Gene3D" id="2.160.10.10">
    <property type="entry name" value="Hexapeptide repeat proteins"/>
    <property type="match status" value="1"/>
</dbReference>
<protein>
    <submittedName>
        <fullName evidence="2">Sugar phosphate nucleotidyltransferase</fullName>
    </submittedName>
</protein>
<dbReference type="RefSeq" id="WP_207315300.1">
    <property type="nucleotide sequence ID" value="NZ_CP120992.1"/>
</dbReference>
<dbReference type="InterPro" id="IPR029044">
    <property type="entry name" value="Nucleotide-diphossugar_trans"/>
</dbReference>
<dbReference type="PANTHER" id="PTHR42883:SF2">
    <property type="entry name" value="THYMIDYLYLTRANSFERASE"/>
    <property type="match status" value="1"/>
</dbReference>
<evidence type="ECO:0000313" key="2">
    <source>
        <dbReference type="EMBL" id="WLQ40112.1"/>
    </source>
</evidence>
<dbReference type="EMBL" id="CP120992">
    <property type="protein sequence ID" value="WLQ40112.1"/>
    <property type="molecule type" value="Genomic_DNA"/>
</dbReference>
<proteinExistence type="predicted"/>
<dbReference type="Pfam" id="PF00483">
    <property type="entry name" value="NTP_transferase"/>
    <property type="match status" value="1"/>
</dbReference>
<dbReference type="SUPFAM" id="SSF53448">
    <property type="entry name" value="Nucleotide-diphospho-sugar transferases"/>
    <property type="match status" value="1"/>
</dbReference>
<dbReference type="Proteomes" id="UP001229952">
    <property type="component" value="Chromosome"/>
</dbReference>
<name>A0ABY9HZU6_9ACTN</name>
<keyword evidence="3" id="KW-1185">Reference proteome</keyword>
<dbReference type="InterPro" id="IPR005835">
    <property type="entry name" value="NTP_transferase_dom"/>
</dbReference>
<dbReference type="Gene3D" id="3.90.550.10">
    <property type="entry name" value="Spore Coat Polysaccharide Biosynthesis Protein SpsA, Chain A"/>
    <property type="match status" value="1"/>
</dbReference>
<reference evidence="2 3" key="1">
    <citation type="submission" date="2023-03" db="EMBL/GenBank/DDBJ databases">
        <title>Isolation and description of six Streptomyces strains from soil environments, able to metabolize different microbial glucans.</title>
        <authorList>
            <person name="Widen T."/>
            <person name="Larsbrink J."/>
        </authorList>
    </citation>
    <scope>NUCLEOTIDE SEQUENCE [LARGE SCALE GENOMIC DNA]</scope>
    <source>
        <strain evidence="2 3">Mut2</strain>
    </source>
</reference>
<evidence type="ECO:0000259" key="1">
    <source>
        <dbReference type="Pfam" id="PF00483"/>
    </source>
</evidence>
<dbReference type="PANTHER" id="PTHR42883">
    <property type="entry name" value="GLUCOSE-1-PHOSPHATE THYMIDYLTRANSFERASE"/>
    <property type="match status" value="1"/>
</dbReference>
<accession>A0ABY9HZU6</accession>
<organism evidence="2 3">
    <name type="scientific">Streptomyces laculatispora</name>
    <dbReference type="NCBI Taxonomy" id="887464"/>
    <lineage>
        <taxon>Bacteria</taxon>
        <taxon>Bacillati</taxon>
        <taxon>Actinomycetota</taxon>
        <taxon>Actinomycetes</taxon>
        <taxon>Kitasatosporales</taxon>
        <taxon>Streptomycetaceae</taxon>
        <taxon>Streptomyces</taxon>
    </lineage>
</organism>
<gene>
    <name evidence="2" type="ORF">P8A22_08920</name>
</gene>
<sequence length="328" mass="34520">MKALVLSGGTGARLWPGTHSLPKQLIPLAGRPVVAHVLDSVRSLGVREAGIVVGEGGEQIERVLGDGSRFGLSLTWLRQDAPRGFGDALSLARDFLGDDDLVVYRGDTLVTGSVTDPAAAFAAARPAAGVVVPEAAPDVELVHYFTPAVHEAVAGLTAARSGGASTPNNAVRWLRAHGGDVRTDTCTGYWRRIETADDVLAAHRTLLDALTPSVDGDVDERSRITGRVVIEPGAKVVRSWIEGPAVIAAGSVVEESHIGPHATIGRECSVHGTHIDDSLVLDDATVWSVGRLHGSLIGRHAHVSAARQDGTPRRRLVVGDHTRIEVAE</sequence>
<feature type="domain" description="Nucleotidyl transferase" evidence="1">
    <location>
        <begin position="2"/>
        <end position="127"/>
    </location>
</feature>
<evidence type="ECO:0000313" key="3">
    <source>
        <dbReference type="Proteomes" id="UP001229952"/>
    </source>
</evidence>